<proteinExistence type="predicted"/>
<organism evidence="2 3">
    <name type="scientific">Heterobasidion irregulare (strain TC 32-1)</name>
    <dbReference type="NCBI Taxonomy" id="747525"/>
    <lineage>
        <taxon>Eukaryota</taxon>
        <taxon>Fungi</taxon>
        <taxon>Dikarya</taxon>
        <taxon>Basidiomycota</taxon>
        <taxon>Agaricomycotina</taxon>
        <taxon>Agaricomycetes</taxon>
        <taxon>Russulales</taxon>
        <taxon>Bondarzewiaceae</taxon>
        <taxon>Heterobasidion</taxon>
        <taxon>Heterobasidion annosum species complex</taxon>
    </lineage>
</organism>
<dbReference type="KEGG" id="hir:HETIRDRAFT_416545"/>
<dbReference type="HOGENOM" id="CLU_2996730_0_0_1"/>
<dbReference type="GeneID" id="20673331"/>
<evidence type="ECO:0000313" key="2">
    <source>
        <dbReference type="EMBL" id="ETW84956.1"/>
    </source>
</evidence>
<gene>
    <name evidence="2" type="ORF">HETIRDRAFT_416545</name>
</gene>
<evidence type="ECO:0000256" key="1">
    <source>
        <dbReference type="SAM" id="Phobius"/>
    </source>
</evidence>
<dbReference type="Proteomes" id="UP000030671">
    <property type="component" value="Unassembled WGS sequence"/>
</dbReference>
<feature type="transmembrane region" description="Helical" evidence="1">
    <location>
        <begin position="7"/>
        <end position="28"/>
    </location>
</feature>
<keyword evidence="1" id="KW-1133">Transmembrane helix</keyword>
<dbReference type="RefSeq" id="XP_009544577.1">
    <property type="nucleotide sequence ID" value="XM_009546282.1"/>
</dbReference>
<dbReference type="AlphaFoldDB" id="W4KIS6"/>
<keyword evidence="1" id="KW-0472">Membrane</keyword>
<protein>
    <submittedName>
        <fullName evidence="2">Uncharacterized protein</fullName>
    </submittedName>
</protein>
<reference evidence="2 3" key="1">
    <citation type="journal article" date="2012" name="New Phytol.">
        <title>Insight into trade-off between wood decay and parasitism from the genome of a fungal forest pathogen.</title>
        <authorList>
            <person name="Olson A."/>
            <person name="Aerts A."/>
            <person name="Asiegbu F."/>
            <person name="Belbahri L."/>
            <person name="Bouzid O."/>
            <person name="Broberg A."/>
            <person name="Canback B."/>
            <person name="Coutinho P.M."/>
            <person name="Cullen D."/>
            <person name="Dalman K."/>
            <person name="Deflorio G."/>
            <person name="van Diepen L.T."/>
            <person name="Dunand C."/>
            <person name="Duplessis S."/>
            <person name="Durling M."/>
            <person name="Gonthier P."/>
            <person name="Grimwood J."/>
            <person name="Fossdal C.G."/>
            <person name="Hansson D."/>
            <person name="Henrissat B."/>
            <person name="Hietala A."/>
            <person name="Himmelstrand K."/>
            <person name="Hoffmeister D."/>
            <person name="Hogberg N."/>
            <person name="James T.Y."/>
            <person name="Karlsson M."/>
            <person name="Kohler A."/>
            <person name="Kues U."/>
            <person name="Lee Y.H."/>
            <person name="Lin Y.C."/>
            <person name="Lind M."/>
            <person name="Lindquist E."/>
            <person name="Lombard V."/>
            <person name="Lucas S."/>
            <person name="Lunden K."/>
            <person name="Morin E."/>
            <person name="Murat C."/>
            <person name="Park J."/>
            <person name="Raffaello T."/>
            <person name="Rouze P."/>
            <person name="Salamov A."/>
            <person name="Schmutz J."/>
            <person name="Solheim H."/>
            <person name="Stahlberg J."/>
            <person name="Velez H."/>
            <person name="de Vries R.P."/>
            <person name="Wiebenga A."/>
            <person name="Woodward S."/>
            <person name="Yakovlev I."/>
            <person name="Garbelotto M."/>
            <person name="Martin F."/>
            <person name="Grigoriev I.V."/>
            <person name="Stenlid J."/>
        </authorList>
    </citation>
    <scope>NUCLEOTIDE SEQUENCE [LARGE SCALE GENOMIC DNA]</scope>
    <source>
        <strain evidence="2 3">TC 32-1</strain>
    </source>
</reference>
<sequence length="57" mass="6580">MYSASRYLLWLLTTMQTVIRVLVKYMIFCGLHEGPLIPRRFNICASLVIHLAKGPLM</sequence>
<evidence type="ECO:0000313" key="3">
    <source>
        <dbReference type="Proteomes" id="UP000030671"/>
    </source>
</evidence>
<name>W4KIS6_HETIT</name>
<dbReference type="InParanoid" id="W4KIS6"/>
<keyword evidence="3" id="KW-1185">Reference proteome</keyword>
<keyword evidence="1" id="KW-0812">Transmembrane</keyword>
<accession>W4KIS6</accession>
<dbReference type="EMBL" id="KI925456">
    <property type="protein sequence ID" value="ETW84956.1"/>
    <property type="molecule type" value="Genomic_DNA"/>
</dbReference>